<reference evidence="1" key="1">
    <citation type="submission" date="2023-01" db="EMBL/GenBank/DDBJ databases">
        <title>Genome assembly of the deep-sea coral Lophelia pertusa.</title>
        <authorList>
            <person name="Herrera S."/>
            <person name="Cordes E."/>
        </authorList>
    </citation>
    <scope>NUCLEOTIDE SEQUENCE</scope>
    <source>
        <strain evidence="1">USNM1676648</strain>
        <tissue evidence="1">Polyp</tissue>
    </source>
</reference>
<gene>
    <name evidence="1" type="ORF">OS493_032485</name>
</gene>
<keyword evidence="2" id="KW-1185">Reference proteome</keyword>
<protein>
    <submittedName>
        <fullName evidence="1">Uncharacterized protein</fullName>
    </submittedName>
</protein>
<evidence type="ECO:0000313" key="1">
    <source>
        <dbReference type="EMBL" id="KAJ7382848.1"/>
    </source>
</evidence>
<organism evidence="1 2">
    <name type="scientific">Desmophyllum pertusum</name>
    <dbReference type="NCBI Taxonomy" id="174260"/>
    <lineage>
        <taxon>Eukaryota</taxon>
        <taxon>Metazoa</taxon>
        <taxon>Cnidaria</taxon>
        <taxon>Anthozoa</taxon>
        <taxon>Hexacorallia</taxon>
        <taxon>Scleractinia</taxon>
        <taxon>Caryophylliina</taxon>
        <taxon>Caryophylliidae</taxon>
        <taxon>Desmophyllum</taxon>
    </lineage>
</organism>
<dbReference type="AlphaFoldDB" id="A0A9W9ZJE6"/>
<dbReference type="Proteomes" id="UP001163046">
    <property type="component" value="Unassembled WGS sequence"/>
</dbReference>
<dbReference type="EMBL" id="MU825913">
    <property type="protein sequence ID" value="KAJ7382848.1"/>
    <property type="molecule type" value="Genomic_DNA"/>
</dbReference>
<name>A0A9W9ZJE6_9CNID</name>
<accession>A0A9W9ZJE6</accession>
<proteinExistence type="predicted"/>
<comment type="caution">
    <text evidence="1">The sequence shown here is derived from an EMBL/GenBank/DDBJ whole genome shotgun (WGS) entry which is preliminary data.</text>
</comment>
<sequence length="109" mass="13024">CCYAKLMKYNYARYQERLQTSHLQADPTSNSFLLLIIPHVHLNALFYKLIIQVVDFKLKDQLIIATAMEQFSQFRDLKCTTTIITVFQVCNNYDYWDYSEESSLHYQEH</sequence>
<evidence type="ECO:0000313" key="2">
    <source>
        <dbReference type="Proteomes" id="UP001163046"/>
    </source>
</evidence>
<feature type="non-terminal residue" evidence="1">
    <location>
        <position position="1"/>
    </location>
</feature>